<name>X7Z1R6_MYCKA</name>
<gene>
    <name evidence="3" type="ORF">I545_5148</name>
</gene>
<dbReference type="PATRIC" id="fig|1299326.3.peg.4956"/>
<dbReference type="SUPFAM" id="SSF56574">
    <property type="entry name" value="Serpins"/>
    <property type="match status" value="1"/>
</dbReference>
<dbReference type="AlphaFoldDB" id="X7Z1R6"/>
<dbReference type="EMBL" id="JAOA01000009">
    <property type="protein sequence ID" value="EUA12600.1"/>
    <property type="molecule type" value="Genomic_DNA"/>
</dbReference>
<dbReference type="Gene3D" id="3.30.497.10">
    <property type="entry name" value="Antithrombin, subunit I, domain 2"/>
    <property type="match status" value="1"/>
</dbReference>
<organism evidence="3 4">
    <name type="scientific">Mycobacterium kansasii 662</name>
    <dbReference type="NCBI Taxonomy" id="1299326"/>
    <lineage>
        <taxon>Bacteria</taxon>
        <taxon>Bacillati</taxon>
        <taxon>Actinomycetota</taxon>
        <taxon>Actinomycetes</taxon>
        <taxon>Mycobacteriales</taxon>
        <taxon>Mycobacteriaceae</taxon>
        <taxon>Mycobacterium</taxon>
    </lineage>
</organism>
<evidence type="ECO:0000313" key="4">
    <source>
        <dbReference type="Proteomes" id="UP000020561"/>
    </source>
</evidence>
<feature type="region of interest" description="Disordered" evidence="1">
    <location>
        <begin position="13"/>
        <end position="34"/>
    </location>
</feature>
<comment type="caution">
    <text evidence="3">The sequence shown here is derived from an EMBL/GenBank/DDBJ whole genome shotgun (WGS) entry which is preliminary data.</text>
</comment>
<dbReference type="Proteomes" id="UP000020561">
    <property type="component" value="Unassembled WGS sequence"/>
</dbReference>
<feature type="domain" description="Serpin" evidence="2">
    <location>
        <begin position="56"/>
        <end position="107"/>
    </location>
</feature>
<evidence type="ECO:0000256" key="1">
    <source>
        <dbReference type="SAM" id="MobiDB-lite"/>
    </source>
</evidence>
<accession>X7Z1R6</accession>
<sequence>MIAAAVVFASAVGCGGDRHPAESTPAPTPAPVTRSNLPYDHTPGVAPADEQSFVNATNGFGLDLFRRMSAANEKNLVFSPLSLSVALSMAYAGAAGDTAAEMKTVLRDPFWQ</sequence>
<evidence type="ECO:0000259" key="2">
    <source>
        <dbReference type="Pfam" id="PF00079"/>
    </source>
</evidence>
<dbReference type="InterPro" id="IPR042178">
    <property type="entry name" value="Serpin_sf_1"/>
</dbReference>
<dbReference type="InterPro" id="IPR036186">
    <property type="entry name" value="Serpin_sf"/>
</dbReference>
<dbReference type="InterPro" id="IPR023796">
    <property type="entry name" value="Serpin_dom"/>
</dbReference>
<proteinExistence type="predicted"/>
<protein>
    <submittedName>
        <fullName evidence="3">Serpin family protein</fullName>
    </submittedName>
</protein>
<dbReference type="Pfam" id="PF00079">
    <property type="entry name" value="Serpin"/>
    <property type="match status" value="1"/>
</dbReference>
<reference evidence="3 4" key="1">
    <citation type="submission" date="2013-12" db="EMBL/GenBank/DDBJ databases">
        <authorList>
            <person name="Brown-Elliot B."/>
            <person name="Wallace R."/>
            <person name="Lenaerts A."/>
            <person name="Ordway D."/>
            <person name="DeGroote M.A."/>
            <person name="Parker T."/>
            <person name="Sizemore C."/>
            <person name="Tallon L.J."/>
            <person name="Sadzewicz L.K."/>
            <person name="Sengamalay N."/>
            <person name="Fraser C.M."/>
            <person name="Hine E."/>
            <person name="Shefchek K.A."/>
            <person name="Das S.P."/>
            <person name="Tettelin H."/>
        </authorList>
    </citation>
    <scope>NUCLEOTIDE SEQUENCE [LARGE SCALE GENOMIC DNA]</scope>
    <source>
        <strain evidence="3 4">662</strain>
    </source>
</reference>
<evidence type="ECO:0000313" key="3">
    <source>
        <dbReference type="EMBL" id="EUA12600.1"/>
    </source>
</evidence>